<dbReference type="Pfam" id="PF00059">
    <property type="entry name" value="Lectin_C"/>
    <property type="match status" value="1"/>
</dbReference>
<evidence type="ECO:0000313" key="7">
    <source>
        <dbReference type="Ensembl" id="ENSSRHP00000063016.1"/>
    </source>
</evidence>
<dbReference type="PROSITE" id="PS00615">
    <property type="entry name" value="C_TYPE_LECTIN_1"/>
    <property type="match status" value="1"/>
</dbReference>
<dbReference type="Gene3D" id="3.10.100.10">
    <property type="entry name" value="Mannose-Binding Protein A, subunit A"/>
    <property type="match status" value="1"/>
</dbReference>
<dbReference type="PANTHER" id="PTHR46490:SF6">
    <property type="entry name" value="ASIALOGLYCOPROTEIN RECEPTOR 1-LIKE-RELATED"/>
    <property type="match status" value="1"/>
</dbReference>
<name>A0A673KJM9_9TELE</name>
<dbReference type="AlphaFoldDB" id="A0A673KJM9"/>
<evidence type="ECO:0000259" key="6">
    <source>
        <dbReference type="PROSITE" id="PS50041"/>
    </source>
</evidence>
<dbReference type="PROSITE" id="PS50041">
    <property type="entry name" value="C_TYPE_LECTIN_2"/>
    <property type="match status" value="1"/>
</dbReference>
<keyword evidence="5" id="KW-1133">Transmembrane helix</keyword>
<dbReference type="SMART" id="SM00034">
    <property type="entry name" value="CLECT"/>
    <property type="match status" value="1"/>
</dbReference>
<feature type="transmembrane region" description="Helical" evidence="5">
    <location>
        <begin position="96"/>
        <end position="121"/>
    </location>
</feature>
<dbReference type="Ensembl" id="ENSSRHT00000064765.1">
    <property type="protein sequence ID" value="ENSSRHP00000063016.1"/>
    <property type="gene ID" value="ENSSRHG00000031400.1"/>
</dbReference>
<evidence type="ECO:0000256" key="5">
    <source>
        <dbReference type="SAM" id="Phobius"/>
    </source>
</evidence>
<keyword evidence="5" id="KW-0812">Transmembrane</keyword>
<dbReference type="InterPro" id="IPR016186">
    <property type="entry name" value="C-type_lectin-like/link_sf"/>
</dbReference>
<keyword evidence="8" id="KW-1185">Reference proteome</keyword>
<organism evidence="7 8">
    <name type="scientific">Sinocyclocheilus rhinocerous</name>
    <dbReference type="NCBI Taxonomy" id="307959"/>
    <lineage>
        <taxon>Eukaryota</taxon>
        <taxon>Metazoa</taxon>
        <taxon>Chordata</taxon>
        <taxon>Craniata</taxon>
        <taxon>Vertebrata</taxon>
        <taxon>Euteleostomi</taxon>
        <taxon>Actinopterygii</taxon>
        <taxon>Neopterygii</taxon>
        <taxon>Teleostei</taxon>
        <taxon>Ostariophysi</taxon>
        <taxon>Cypriniformes</taxon>
        <taxon>Cyprinidae</taxon>
        <taxon>Cyprininae</taxon>
        <taxon>Sinocyclocheilus</taxon>
    </lineage>
</organism>
<dbReference type="InterPro" id="IPR001304">
    <property type="entry name" value="C-type_lectin-like"/>
</dbReference>
<dbReference type="Gene3D" id="1.20.5.400">
    <property type="match status" value="1"/>
</dbReference>
<evidence type="ECO:0000256" key="1">
    <source>
        <dbReference type="ARBA" id="ARBA00022734"/>
    </source>
</evidence>
<reference evidence="7" key="2">
    <citation type="submission" date="2025-09" db="UniProtKB">
        <authorList>
            <consortium name="Ensembl"/>
        </authorList>
    </citation>
    <scope>IDENTIFICATION</scope>
</reference>
<dbReference type="Proteomes" id="UP000472270">
    <property type="component" value="Unassembled WGS sequence"/>
</dbReference>
<keyword evidence="5" id="KW-0472">Membrane</keyword>
<reference evidence="7" key="1">
    <citation type="submission" date="2025-08" db="UniProtKB">
        <authorList>
            <consortium name="Ensembl"/>
        </authorList>
    </citation>
    <scope>IDENTIFICATION</scope>
</reference>
<dbReference type="InterPro" id="IPR018378">
    <property type="entry name" value="C-type_lectin_CS"/>
</dbReference>
<feature type="coiled-coil region" evidence="4">
    <location>
        <begin position="134"/>
        <end position="168"/>
    </location>
</feature>
<keyword evidence="1" id="KW-0430">Lectin</keyword>
<dbReference type="InterPro" id="IPR016187">
    <property type="entry name" value="CTDL_fold"/>
</dbReference>
<evidence type="ECO:0000256" key="3">
    <source>
        <dbReference type="ARBA" id="ARBA00023180"/>
    </source>
</evidence>
<protein>
    <recommendedName>
        <fullName evidence="6">C-type lectin domain-containing protein</fullName>
    </recommendedName>
</protein>
<feature type="domain" description="C-type lectin" evidence="6">
    <location>
        <begin position="186"/>
        <end position="291"/>
    </location>
</feature>
<sequence>NKPLTWTGNDTGKTFSISICCYTSHRLILLAFKRAEMSDAIYDNVIRTESERVEMTVDIYESADCVRDHDFRTETNTHQPLQRTGSDCVKIRSSRAAVVCLVLLCVLLLTAVVVLCVHIHANCTQERDQLPNKINNLTEERNQMLTNITNLTDERDQLTNNSNHIQLNKQLNQVTNELLKSEWLYYKFSFYYISSEKKSWTESRRYCTERGADLIIINNREEQVNNKIGFWIGLTDIDVEGSWKWVDGSNMTSGSWKSGEPKGYTRENCVVYFSSGWHDYSCNTDFKWICEKNILGRTCNA</sequence>
<dbReference type="SUPFAM" id="SSF56436">
    <property type="entry name" value="C-type lectin-like"/>
    <property type="match status" value="1"/>
</dbReference>
<keyword evidence="2" id="KW-1015">Disulfide bond</keyword>
<dbReference type="InterPro" id="IPR052309">
    <property type="entry name" value="C-type_Lectin_Domain_Fam1"/>
</dbReference>
<proteinExistence type="predicted"/>
<keyword evidence="3" id="KW-0325">Glycoprotein</keyword>
<dbReference type="InterPro" id="IPR033989">
    <property type="entry name" value="CD209-like_CTLD"/>
</dbReference>
<dbReference type="GO" id="GO:0030246">
    <property type="term" value="F:carbohydrate binding"/>
    <property type="evidence" value="ECO:0007669"/>
    <property type="project" value="UniProtKB-KW"/>
</dbReference>
<dbReference type="PANTHER" id="PTHR46490">
    <property type="entry name" value="C-TYPE LECTIN DOMAIN FAMILY 12 MEMBER A-RELATED"/>
    <property type="match status" value="1"/>
</dbReference>
<keyword evidence="4" id="KW-0175">Coiled coil</keyword>
<dbReference type="CDD" id="cd03590">
    <property type="entry name" value="CLECT_DC-SIGN_like"/>
    <property type="match status" value="1"/>
</dbReference>
<evidence type="ECO:0000313" key="8">
    <source>
        <dbReference type="Proteomes" id="UP000472270"/>
    </source>
</evidence>
<accession>A0A673KJM9</accession>
<evidence type="ECO:0000256" key="2">
    <source>
        <dbReference type="ARBA" id="ARBA00023157"/>
    </source>
</evidence>
<evidence type="ECO:0000256" key="4">
    <source>
        <dbReference type="SAM" id="Coils"/>
    </source>
</evidence>